<dbReference type="AlphaFoldDB" id="A0A1G7MMU4"/>
<gene>
    <name evidence="10" type="ORF">SAMN05216464_12233</name>
</gene>
<keyword evidence="5 7" id="KW-0472">Membrane</keyword>
<sequence length="196" mass="21872">MEKKLYRDEHRKVIGGVCAGLADYFDADIAIIRAIFLITLFVGGSSFLVYLVLWVVLPKKGYNFFNPGVDYRVPNQDPFNPFSSTPPQQPFGFDQMPPKKKSNTGLFIGVILILIGASFLLHELRLFAFLHLGRLWPAVIVFAGLALIVSGQKKKPWEEDNWNADASQAPAADDTVKKEATFTQDDNLKDTTPPTI</sequence>
<reference evidence="10 11" key="1">
    <citation type="submission" date="2016-10" db="EMBL/GenBank/DDBJ databases">
        <authorList>
            <person name="de Groot N.N."/>
        </authorList>
    </citation>
    <scope>NUCLEOTIDE SEQUENCE [LARGE SCALE GENOMIC DNA]</scope>
    <source>
        <strain evidence="10 11">47C3B</strain>
    </source>
</reference>
<evidence type="ECO:0000256" key="5">
    <source>
        <dbReference type="ARBA" id="ARBA00023136"/>
    </source>
</evidence>
<evidence type="ECO:0000259" key="8">
    <source>
        <dbReference type="Pfam" id="PF04024"/>
    </source>
</evidence>
<protein>
    <submittedName>
        <fullName evidence="10">Phage shock protein C (PspC) family protein</fullName>
    </submittedName>
</protein>
<dbReference type="Pfam" id="PF04024">
    <property type="entry name" value="PspC"/>
    <property type="match status" value="1"/>
</dbReference>
<evidence type="ECO:0000313" key="10">
    <source>
        <dbReference type="EMBL" id="SDF63102.1"/>
    </source>
</evidence>
<evidence type="ECO:0000256" key="2">
    <source>
        <dbReference type="ARBA" id="ARBA00022475"/>
    </source>
</evidence>
<dbReference type="Proteomes" id="UP000199072">
    <property type="component" value="Unassembled WGS sequence"/>
</dbReference>
<evidence type="ECO:0000259" key="9">
    <source>
        <dbReference type="Pfam" id="PF18917"/>
    </source>
</evidence>
<dbReference type="Pfam" id="PF18917">
    <property type="entry name" value="LiaI-LiaF-like_TM1"/>
    <property type="match status" value="1"/>
</dbReference>
<evidence type="ECO:0000313" key="11">
    <source>
        <dbReference type="Proteomes" id="UP000199072"/>
    </source>
</evidence>
<feature type="transmembrane region" description="Helical" evidence="7">
    <location>
        <begin position="104"/>
        <end position="122"/>
    </location>
</feature>
<keyword evidence="2" id="KW-1003">Cell membrane</keyword>
<feature type="compositionally biased region" description="Polar residues" evidence="6">
    <location>
        <begin position="181"/>
        <end position="196"/>
    </location>
</feature>
<evidence type="ECO:0000256" key="7">
    <source>
        <dbReference type="SAM" id="Phobius"/>
    </source>
</evidence>
<dbReference type="RefSeq" id="WP_091156773.1">
    <property type="nucleotide sequence ID" value="NZ_FNAI01000022.1"/>
</dbReference>
<evidence type="ECO:0000256" key="6">
    <source>
        <dbReference type="SAM" id="MobiDB-lite"/>
    </source>
</evidence>
<dbReference type="InterPro" id="IPR043726">
    <property type="entry name" value="LiaI-LiaF-like_TM1"/>
</dbReference>
<organism evidence="10 11">
    <name type="scientific">Mucilaginibacter pineti</name>
    <dbReference type="NCBI Taxonomy" id="1391627"/>
    <lineage>
        <taxon>Bacteria</taxon>
        <taxon>Pseudomonadati</taxon>
        <taxon>Bacteroidota</taxon>
        <taxon>Sphingobacteriia</taxon>
        <taxon>Sphingobacteriales</taxon>
        <taxon>Sphingobacteriaceae</taxon>
        <taxon>Mucilaginibacter</taxon>
    </lineage>
</organism>
<evidence type="ECO:0000256" key="1">
    <source>
        <dbReference type="ARBA" id="ARBA00004162"/>
    </source>
</evidence>
<proteinExistence type="predicted"/>
<dbReference type="InterPro" id="IPR052027">
    <property type="entry name" value="PspC"/>
</dbReference>
<dbReference type="STRING" id="1391627.SAMN05216464_12233"/>
<feature type="domain" description="LiaI-LiaF-like transmembrane region" evidence="9">
    <location>
        <begin position="106"/>
        <end position="148"/>
    </location>
</feature>
<comment type="subcellular location">
    <subcellularLocation>
        <location evidence="1">Cell membrane</location>
        <topology evidence="1">Single-pass membrane protein</topology>
    </subcellularLocation>
</comment>
<name>A0A1G7MMU4_9SPHI</name>
<dbReference type="PANTHER" id="PTHR33885:SF3">
    <property type="entry name" value="PHAGE SHOCK PROTEIN C"/>
    <property type="match status" value="1"/>
</dbReference>
<evidence type="ECO:0000256" key="4">
    <source>
        <dbReference type="ARBA" id="ARBA00022989"/>
    </source>
</evidence>
<dbReference type="GO" id="GO:0005886">
    <property type="term" value="C:plasma membrane"/>
    <property type="evidence" value="ECO:0007669"/>
    <property type="project" value="UniProtKB-SubCell"/>
</dbReference>
<accession>A0A1G7MMU4</accession>
<feature type="transmembrane region" description="Helical" evidence="7">
    <location>
        <begin position="30"/>
        <end position="57"/>
    </location>
</feature>
<keyword evidence="3 7" id="KW-0812">Transmembrane</keyword>
<feature type="region of interest" description="Disordered" evidence="6">
    <location>
        <begin position="159"/>
        <end position="196"/>
    </location>
</feature>
<dbReference type="EMBL" id="FNAI01000022">
    <property type="protein sequence ID" value="SDF63102.1"/>
    <property type="molecule type" value="Genomic_DNA"/>
</dbReference>
<dbReference type="OrthoDB" id="5772680at2"/>
<keyword evidence="4 7" id="KW-1133">Transmembrane helix</keyword>
<dbReference type="PANTHER" id="PTHR33885">
    <property type="entry name" value="PHAGE SHOCK PROTEIN C"/>
    <property type="match status" value="1"/>
</dbReference>
<dbReference type="InterPro" id="IPR007168">
    <property type="entry name" value="Phageshock_PspC_N"/>
</dbReference>
<feature type="domain" description="Phage shock protein PspC N-terminal" evidence="8">
    <location>
        <begin position="3"/>
        <end position="60"/>
    </location>
</feature>
<feature type="transmembrane region" description="Helical" evidence="7">
    <location>
        <begin position="128"/>
        <end position="149"/>
    </location>
</feature>
<evidence type="ECO:0000256" key="3">
    <source>
        <dbReference type="ARBA" id="ARBA00022692"/>
    </source>
</evidence>
<keyword evidence="11" id="KW-1185">Reference proteome</keyword>